<feature type="transmembrane region" description="Helical" evidence="7">
    <location>
        <begin position="138"/>
        <end position="162"/>
    </location>
</feature>
<keyword evidence="4 7" id="KW-0812">Transmembrane</keyword>
<dbReference type="GO" id="GO:0022857">
    <property type="term" value="F:transmembrane transporter activity"/>
    <property type="evidence" value="ECO:0007669"/>
    <property type="project" value="UniProtKB-UniRule"/>
</dbReference>
<dbReference type="AlphaFoldDB" id="A0A1X6ZX84"/>
<accession>A0A1X6ZX84</accession>
<feature type="transmembrane region" description="Helical" evidence="7">
    <location>
        <begin position="59"/>
        <end position="78"/>
    </location>
</feature>
<evidence type="ECO:0000313" key="9">
    <source>
        <dbReference type="EMBL" id="SLN63747.1"/>
    </source>
</evidence>
<organism evidence="9 10">
    <name type="scientific">Roseivivax jejudonensis</name>
    <dbReference type="NCBI Taxonomy" id="1529041"/>
    <lineage>
        <taxon>Bacteria</taxon>
        <taxon>Pseudomonadati</taxon>
        <taxon>Pseudomonadota</taxon>
        <taxon>Alphaproteobacteria</taxon>
        <taxon>Rhodobacterales</taxon>
        <taxon>Roseobacteraceae</taxon>
        <taxon>Roseivivax</taxon>
    </lineage>
</organism>
<dbReference type="PANTHER" id="PTHR33362">
    <property type="entry name" value="SIALIC ACID TRAP TRANSPORTER PERMEASE PROTEIN SIAT-RELATED"/>
    <property type="match status" value="1"/>
</dbReference>
<comment type="function">
    <text evidence="7">Part of the tripartite ATP-independent periplasmic (TRAP) transport system.</text>
</comment>
<feature type="transmembrane region" description="Helical" evidence="7">
    <location>
        <begin position="337"/>
        <end position="354"/>
    </location>
</feature>
<keyword evidence="3 7" id="KW-0997">Cell inner membrane</keyword>
<dbReference type="OrthoDB" id="9790209at2"/>
<gene>
    <name evidence="9" type="primary">siaT_19</name>
    <name evidence="9" type="ORF">ROJ8625_03224</name>
</gene>
<comment type="caution">
    <text evidence="7">Lacks conserved residue(s) required for the propagation of feature annotation.</text>
</comment>
<keyword evidence="5 7" id="KW-1133">Transmembrane helix</keyword>
<sequence>MTAALLGFGILLILLLAGFPVGFSMMAVGVAGTSALIGLEPALSIAAQTLVATVQQYELTVIPLFVLMGNLIASARLADDLFGAANAYIGHRRGGLAAATIVACTGFSAVSGSSLATAATMTRVALPAMRKFRYDPGFAAGSIAAGGTLGILIPPSAALILYGIITSQSIEQLFLAGVLPGLLGMLCYLGAVWLVTRRNPGHGPSGDVVDRAEKRRRLVKVWPTIALFTFVLGGLYVGAFAATEAAGIGAAGAFVIALARRTLTVSGFVTVLIDSARTTGVLFGVLIGALIFANLINLGRLPDLLSDWILSLDLQVMTVVCLIMLIYLLLGCLLESISMMLLTVPVFFPVVSALGVDPIWFGIVVVVAIEISLITPPVGMNLFVLRAVAPDVALSQVYRGVGPFVIADLVRLILLLAFPAIALMLPATMM</sequence>
<evidence type="ECO:0000256" key="5">
    <source>
        <dbReference type="ARBA" id="ARBA00022989"/>
    </source>
</evidence>
<evidence type="ECO:0000256" key="6">
    <source>
        <dbReference type="ARBA" id="ARBA00023136"/>
    </source>
</evidence>
<evidence type="ECO:0000313" key="10">
    <source>
        <dbReference type="Proteomes" id="UP000193570"/>
    </source>
</evidence>
<evidence type="ECO:0000256" key="7">
    <source>
        <dbReference type="RuleBase" id="RU369079"/>
    </source>
</evidence>
<dbReference type="NCBIfam" id="TIGR00786">
    <property type="entry name" value="dctM"/>
    <property type="match status" value="1"/>
</dbReference>
<evidence type="ECO:0000259" key="8">
    <source>
        <dbReference type="Pfam" id="PF06808"/>
    </source>
</evidence>
<feature type="transmembrane region" description="Helical" evidence="7">
    <location>
        <begin position="405"/>
        <end position="425"/>
    </location>
</feature>
<feature type="transmembrane region" description="Helical" evidence="7">
    <location>
        <begin position="360"/>
        <end position="384"/>
    </location>
</feature>
<name>A0A1X6ZX84_9RHOB</name>
<proteinExistence type="inferred from homology"/>
<evidence type="ECO:0000256" key="3">
    <source>
        <dbReference type="ARBA" id="ARBA00022519"/>
    </source>
</evidence>
<dbReference type="RefSeq" id="WP_085792913.1">
    <property type="nucleotide sequence ID" value="NZ_FWFK01000006.1"/>
</dbReference>
<feature type="transmembrane region" description="Helical" evidence="7">
    <location>
        <begin position="280"/>
        <end position="296"/>
    </location>
</feature>
<dbReference type="EMBL" id="FWFK01000006">
    <property type="protein sequence ID" value="SLN63747.1"/>
    <property type="molecule type" value="Genomic_DNA"/>
</dbReference>
<protein>
    <recommendedName>
        <fullName evidence="7">TRAP transporter large permease protein</fullName>
    </recommendedName>
</protein>
<comment type="similarity">
    <text evidence="7">Belongs to the TRAP transporter large permease family.</text>
</comment>
<keyword evidence="2" id="KW-1003">Cell membrane</keyword>
<comment type="subcellular location">
    <subcellularLocation>
        <location evidence="1 7">Cell inner membrane</location>
        <topology evidence="1 7">Multi-pass membrane protein</topology>
    </subcellularLocation>
</comment>
<dbReference type="Pfam" id="PF06808">
    <property type="entry name" value="DctM"/>
    <property type="match status" value="1"/>
</dbReference>
<evidence type="ECO:0000256" key="4">
    <source>
        <dbReference type="ARBA" id="ARBA00022692"/>
    </source>
</evidence>
<dbReference type="Proteomes" id="UP000193570">
    <property type="component" value="Unassembled WGS sequence"/>
</dbReference>
<dbReference type="PIRSF" id="PIRSF006066">
    <property type="entry name" value="HI0050"/>
    <property type="match status" value="1"/>
</dbReference>
<comment type="subunit">
    <text evidence="7">The complex comprises the extracytoplasmic solute receptor protein and the two transmembrane proteins.</text>
</comment>
<reference evidence="9 10" key="1">
    <citation type="submission" date="2017-03" db="EMBL/GenBank/DDBJ databases">
        <authorList>
            <person name="Afonso C.L."/>
            <person name="Miller P.J."/>
            <person name="Scott M.A."/>
            <person name="Spackman E."/>
            <person name="Goraichik I."/>
            <person name="Dimitrov K.M."/>
            <person name="Suarez D.L."/>
            <person name="Swayne D.E."/>
        </authorList>
    </citation>
    <scope>NUCLEOTIDE SEQUENCE [LARGE SCALE GENOMIC DNA]</scope>
    <source>
        <strain evidence="9 10">CECT 8625</strain>
    </source>
</reference>
<keyword evidence="10" id="KW-1185">Reference proteome</keyword>
<evidence type="ECO:0000256" key="1">
    <source>
        <dbReference type="ARBA" id="ARBA00004429"/>
    </source>
</evidence>
<keyword evidence="7" id="KW-0813">Transport</keyword>
<dbReference type="InterPro" id="IPR010656">
    <property type="entry name" value="DctM"/>
</dbReference>
<feature type="transmembrane region" description="Helical" evidence="7">
    <location>
        <begin position="221"/>
        <end position="242"/>
    </location>
</feature>
<feature type="transmembrane region" description="Helical" evidence="7">
    <location>
        <begin position="308"/>
        <end position="330"/>
    </location>
</feature>
<dbReference type="GO" id="GO:0005886">
    <property type="term" value="C:plasma membrane"/>
    <property type="evidence" value="ECO:0007669"/>
    <property type="project" value="UniProtKB-SubCell"/>
</dbReference>
<evidence type="ECO:0000256" key="2">
    <source>
        <dbReference type="ARBA" id="ARBA00022475"/>
    </source>
</evidence>
<feature type="transmembrane region" description="Helical" evidence="7">
    <location>
        <begin position="174"/>
        <end position="195"/>
    </location>
</feature>
<feature type="domain" description="TRAP C4-dicarboxylate transport system permease DctM subunit" evidence="8">
    <location>
        <begin position="8"/>
        <end position="421"/>
    </location>
</feature>
<dbReference type="PANTHER" id="PTHR33362:SF5">
    <property type="entry name" value="C4-DICARBOXYLATE TRAP TRANSPORTER LARGE PERMEASE PROTEIN DCTM"/>
    <property type="match status" value="1"/>
</dbReference>
<dbReference type="InterPro" id="IPR004681">
    <property type="entry name" value="TRAP_DctM"/>
</dbReference>
<feature type="transmembrane region" description="Helical" evidence="7">
    <location>
        <begin position="248"/>
        <end position="273"/>
    </location>
</feature>
<keyword evidence="6 7" id="KW-0472">Membrane</keyword>